<dbReference type="Gene3D" id="3.40.50.1000">
    <property type="entry name" value="HAD superfamily/HAD-like"/>
    <property type="match status" value="1"/>
</dbReference>
<feature type="binding site" evidence="12">
    <location>
        <position position="136"/>
    </location>
    <ligand>
        <name>Mg(2+)</name>
        <dbReference type="ChEBI" id="CHEBI:18420"/>
    </ligand>
</feature>
<dbReference type="PANTHER" id="PTHR42891:SF1">
    <property type="entry name" value="D-GLYCERO-BETA-D-MANNO-HEPTOSE-1,7-BISPHOSPHATE 7-PHOSPHATASE"/>
    <property type="match status" value="1"/>
</dbReference>
<feature type="binding site" evidence="12">
    <location>
        <position position="17"/>
    </location>
    <ligand>
        <name>Mg(2+)</name>
        <dbReference type="ChEBI" id="CHEBI:18420"/>
    </ligand>
</feature>
<keyword evidence="14" id="KW-1185">Reference proteome</keyword>
<evidence type="ECO:0000256" key="12">
    <source>
        <dbReference type="PIRSR" id="PIRSR004682-4"/>
    </source>
</evidence>
<feature type="active site" description="Nucleophile" evidence="10">
    <location>
        <position position="15"/>
    </location>
</feature>
<evidence type="ECO:0000256" key="7">
    <source>
        <dbReference type="ARBA" id="ARBA00023277"/>
    </source>
</evidence>
<feature type="site" description="Contributes to substrate recognition" evidence="11">
    <location>
        <position position="110"/>
    </location>
</feature>
<feature type="active site" description="Proton donor" evidence="10">
    <location>
        <position position="17"/>
    </location>
</feature>
<dbReference type="Pfam" id="PF08645">
    <property type="entry name" value="PNK3P"/>
    <property type="match status" value="1"/>
</dbReference>
<dbReference type="AlphaFoldDB" id="A0A2U2X287"/>
<dbReference type="OrthoDB" id="9813880at2"/>
<keyword evidence="6 9" id="KW-0378">Hydrolase</keyword>
<proteinExistence type="inferred from homology"/>
<comment type="similarity">
    <text evidence="9">Belongs to the gmhB family.</text>
</comment>
<evidence type="ECO:0000256" key="8">
    <source>
        <dbReference type="ARBA" id="ARBA00031828"/>
    </source>
</evidence>
<dbReference type="NCBIfam" id="TIGR01656">
    <property type="entry name" value="Histidinol-ppas"/>
    <property type="match status" value="1"/>
</dbReference>
<evidence type="ECO:0000256" key="3">
    <source>
        <dbReference type="ARBA" id="ARBA00011245"/>
    </source>
</evidence>
<dbReference type="GO" id="GO:0046872">
    <property type="term" value="F:metal ion binding"/>
    <property type="evidence" value="ECO:0007669"/>
    <property type="project" value="UniProtKB-KW"/>
</dbReference>
<dbReference type="GO" id="GO:0016791">
    <property type="term" value="F:phosphatase activity"/>
    <property type="evidence" value="ECO:0007669"/>
    <property type="project" value="InterPro"/>
</dbReference>
<feature type="site" description="Stabilizes the phosphoryl group" evidence="11">
    <location>
        <position position="59"/>
    </location>
</feature>
<dbReference type="RefSeq" id="WP_109360508.1">
    <property type="nucleotide sequence ID" value="NZ_QFRJ01000015.1"/>
</dbReference>
<dbReference type="InterPro" id="IPR036412">
    <property type="entry name" value="HAD-like_sf"/>
</dbReference>
<dbReference type="GO" id="GO:0005737">
    <property type="term" value="C:cytoplasm"/>
    <property type="evidence" value="ECO:0007669"/>
    <property type="project" value="UniProtKB-SubCell"/>
</dbReference>
<dbReference type="InterPro" id="IPR023214">
    <property type="entry name" value="HAD_sf"/>
</dbReference>
<evidence type="ECO:0000256" key="11">
    <source>
        <dbReference type="PIRSR" id="PIRSR004682-3"/>
    </source>
</evidence>
<sequence length="180" mass="20182">MSELKIDASWTLFLDRDGVINERNFEGYITSVEDFNFLPYAKEGLKELAKQFSRIIVVTNQQGVGKGSMSLAALEEIHHYMTSSLLSENVSIDHVFFASNLRGAQKDRRKPNSAMALEAKEMFPEIDFSKSVMVGDTASDLKFGMNLAMKTVLIHSAEKVDIKPDIKVNNLKEFADVLKS</sequence>
<dbReference type="SUPFAM" id="SSF56784">
    <property type="entry name" value="HAD-like"/>
    <property type="match status" value="1"/>
</dbReference>
<keyword evidence="12" id="KW-0460">Magnesium</keyword>
<comment type="subcellular location">
    <subcellularLocation>
        <location evidence="2 9">Cytoplasm</location>
    </subcellularLocation>
</comment>
<dbReference type="InterPro" id="IPR006543">
    <property type="entry name" value="Histidinol-phos"/>
</dbReference>
<comment type="cofactor">
    <cofactor evidence="1 12">
        <name>Mg(2+)</name>
        <dbReference type="ChEBI" id="CHEBI:18420"/>
    </cofactor>
</comment>
<dbReference type="Proteomes" id="UP000245370">
    <property type="component" value="Unassembled WGS sequence"/>
</dbReference>
<evidence type="ECO:0000256" key="4">
    <source>
        <dbReference type="ARBA" id="ARBA00022490"/>
    </source>
</evidence>
<dbReference type="PIRSF" id="PIRSF004682">
    <property type="entry name" value="GmhB"/>
    <property type="match status" value="1"/>
</dbReference>
<comment type="subunit">
    <text evidence="3">Monomer.</text>
</comment>
<dbReference type="InterPro" id="IPR006549">
    <property type="entry name" value="HAD-SF_hydro_IIIA"/>
</dbReference>
<comment type="caution">
    <text evidence="13">The sequence shown here is derived from an EMBL/GenBank/DDBJ whole genome shotgun (WGS) entry which is preliminary data.</text>
</comment>
<keyword evidence="5 12" id="KW-0479">Metal-binding</keyword>
<reference evidence="13 14" key="2">
    <citation type="submission" date="2018-05" db="EMBL/GenBank/DDBJ databases">
        <authorList>
            <person name="Lanie J.A."/>
            <person name="Ng W.-L."/>
            <person name="Kazmierczak K.M."/>
            <person name="Andrzejewski T.M."/>
            <person name="Davidsen T.M."/>
            <person name="Wayne K.J."/>
            <person name="Tettelin H."/>
            <person name="Glass J.I."/>
            <person name="Rusch D."/>
            <person name="Podicherti R."/>
            <person name="Tsui H.-C.T."/>
            <person name="Winkler M.E."/>
        </authorList>
    </citation>
    <scope>NUCLEOTIDE SEQUENCE [LARGE SCALE GENOMIC DNA]</scope>
    <source>
        <strain evidence="13 14">C305</strain>
    </source>
</reference>
<evidence type="ECO:0000256" key="10">
    <source>
        <dbReference type="PIRSR" id="PIRSR004682-1"/>
    </source>
</evidence>
<keyword evidence="4 9" id="KW-0963">Cytoplasm</keyword>
<feature type="site" description="Contributes to substrate recognition" evidence="11">
    <location>
        <position position="109"/>
    </location>
</feature>
<feature type="binding site" evidence="12">
    <location>
        <position position="15"/>
    </location>
    <ligand>
        <name>Mg(2+)</name>
        <dbReference type="ChEBI" id="CHEBI:18420"/>
    </ligand>
</feature>
<dbReference type="GO" id="GO:0005975">
    <property type="term" value="P:carbohydrate metabolic process"/>
    <property type="evidence" value="ECO:0007669"/>
    <property type="project" value="InterPro"/>
</dbReference>
<protein>
    <recommendedName>
        <fullName evidence="8 9">D,D-heptose 1,7-bisphosphate phosphatase</fullName>
        <ecNumber evidence="9">3.1.3.-</ecNumber>
    </recommendedName>
</protein>
<evidence type="ECO:0000256" key="5">
    <source>
        <dbReference type="ARBA" id="ARBA00022723"/>
    </source>
</evidence>
<evidence type="ECO:0000256" key="6">
    <source>
        <dbReference type="ARBA" id="ARBA00022801"/>
    </source>
</evidence>
<evidence type="ECO:0000256" key="2">
    <source>
        <dbReference type="ARBA" id="ARBA00004496"/>
    </source>
</evidence>
<dbReference type="PANTHER" id="PTHR42891">
    <property type="entry name" value="D-GLYCERO-BETA-D-MANNO-HEPTOSE-1,7-BISPHOSPHATE 7-PHOSPHATASE"/>
    <property type="match status" value="1"/>
</dbReference>
<dbReference type="EC" id="3.1.3.-" evidence="9"/>
<dbReference type="InterPro" id="IPR013954">
    <property type="entry name" value="PNK3P"/>
</dbReference>
<gene>
    <name evidence="13" type="ORF">DIT68_14325</name>
</gene>
<evidence type="ECO:0000313" key="13">
    <source>
        <dbReference type="EMBL" id="PWH81864.1"/>
    </source>
</evidence>
<evidence type="ECO:0000256" key="9">
    <source>
        <dbReference type="PIRNR" id="PIRNR004682"/>
    </source>
</evidence>
<keyword evidence="7 9" id="KW-0119">Carbohydrate metabolism</keyword>
<evidence type="ECO:0000256" key="1">
    <source>
        <dbReference type="ARBA" id="ARBA00001946"/>
    </source>
</evidence>
<reference evidence="13 14" key="1">
    <citation type="submission" date="2018-05" db="EMBL/GenBank/DDBJ databases">
        <title>Brumimicrobium oceani sp. nov., isolated from coastal sediment.</title>
        <authorList>
            <person name="Kou Y."/>
        </authorList>
    </citation>
    <scope>NUCLEOTIDE SEQUENCE [LARGE SCALE GENOMIC DNA]</scope>
    <source>
        <strain evidence="13 14">C305</strain>
    </source>
</reference>
<dbReference type="NCBIfam" id="TIGR01662">
    <property type="entry name" value="HAD-SF-IIIA"/>
    <property type="match status" value="1"/>
</dbReference>
<organism evidence="13 14">
    <name type="scientific">Brumimicrobium oceani</name>
    <dbReference type="NCBI Taxonomy" id="2100725"/>
    <lineage>
        <taxon>Bacteria</taxon>
        <taxon>Pseudomonadati</taxon>
        <taxon>Bacteroidota</taxon>
        <taxon>Flavobacteriia</taxon>
        <taxon>Flavobacteriales</taxon>
        <taxon>Crocinitomicaceae</taxon>
        <taxon>Brumimicrobium</taxon>
    </lineage>
</organism>
<dbReference type="InterPro" id="IPR004446">
    <property type="entry name" value="Heptose_bisP_phosphatase"/>
</dbReference>
<accession>A0A2U2X287</accession>
<evidence type="ECO:0000313" key="14">
    <source>
        <dbReference type="Proteomes" id="UP000245370"/>
    </source>
</evidence>
<name>A0A2U2X287_9FLAO</name>
<dbReference type="EMBL" id="QFRJ01000015">
    <property type="protein sequence ID" value="PWH81864.1"/>
    <property type="molecule type" value="Genomic_DNA"/>
</dbReference>